<accession>A0A7T2YWR2</accession>
<sequence>MSQSLGTDLATLPAPQIIEPLDFERILADLKADILARAPELAEVLALESDPIVKLLEACAYRELLYRARVNDAARAHLLAFATGGDLDHLAAQYGVTRQDGETDERLRTRLQLRIAALAGQGTREHYEFHALTASPLVRSVRASQQTPGSVLVMLWVTDQAQAQAVRQLVSEALNADNARMLGVPVNVAVAVPRTIDITARITRTRTAPAGLLQQLQARLQAAFAGMASLDGSVARSYITTLLHVDGVHAVDYPDSARPAPITPIAAGEFPALGAVVLFDAGVA</sequence>
<dbReference type="RefSeq" id="WP_198129367.1">
    <property type="nucleotide sequence ID" value="NZ_CP065748.1"/>
</dbReference>
<dbReference type="Proteomes" id="UP000595064">
    <property type="component" value="Chromosome"/>
</dbReference>
<dbReference type="PIRSF" id="PIRSF020481">
    <property type="entry name" value="BAP"/>
    <property type="match status" value="1"/>
</dbReference>
<organism evidence="1 2">
    <name type="scientific">Delftia lacustris</name>
    <dbReference type="NCBI Taxonomy" id="558537"/>
    <lineage>
        <taxon>Bacteria</taxon>
        <taxon>Pseudomonadati</taxon>
        <taxon>Pseudomonadota</taxon>
        <taxon>Betaproteobacteria</taxon>
        <taxon>Burkholderiales</taxon>
        <taxon>Comamonadaceae</taxon>
        <taxon>Delftia</taxon>
    </lineage>
</organism>
<dbReference type="AlphaFoldDB" id="A0A7T2YWR2"/>
<proteinExistence type="predicted"/>
<evidence type="ECO:0000313" key="2">
    <source>
        <dbReference type="Proteomes" id="UP000595064"/>
    </source>
</evidence>
<dbReference type="InterPro" id="IPR014507">
    <property type="entry name" value="Baseplate_assembly_J_pred"/>
</dbReference>
<keyword evidence="2" id="KW-1185">Reference proteome</keyword>
<reference evidence="1 2" key="1">
    <citation type="submission" date="2020-12" db="EMBL/GenBank/DDBJ databases">
        <title>FDA dAtabase for Regulatory Grade micrObial Sequences (FDA-ARGOS): Supporting development and validation of Infectious Disease Dx tests.</title>
        <authorList>
            <person name="Sproer C."/>
            <person name="Gronow S."/>
            <person name="Severitt S."/>
            <person name="Schroder I."/>
            <person name="Tallon L."/>
            <person name="Sadzewicz L."/>
            <person name="Zhao X."/>
            <person name="Boylan J."/>
            <person name="Ott S."/>
            <person name="Bowen H."/>
            <person name="Vavikolanu K."/>
            <person name="Mehta A."/>
            <person name="Aluvathingal J."/>
            <person name="Nadendla S."/>
            <person name="Lowell S."/>
            <person name="Myers T."/>
            <person name="Yan Y."/>
            <person name="Sichtig H."/>
        </authorList>
    </citation>
    <scope>NUCLEOTIDE SEQUENCE [LARGE SCALE GENOMIC DNA]</scope>
    <source>
        <strain evidence="1 2">FDAARGOS_890</strain>
    </source>
</reference>
<evidence type="ECO:0000313" key="1">
    <source>
        <dbReference type="EMBL" id="QPS83570.1"/>
    </source>
</evidence>
<protein>
    <submittedName>
        <fullName evidence="1">Baseplate J/gp47 family protein</fullName>
    </submittedName>
</protein>
<dbReference type="KEGG" id="dla:I6G47_11125"/>
<name>A0A7T2YWR2_9BURK</name>
<gene>
    <name evidence="1" type="ORF">I6G47_11125</name>
</gene>
<dbReference type="EMBL" id="CP065748">
    <property type="protein sequence ID" value="QPS83570.1"/>
    <property type="molecule type" value="Genomic_DNA"/>
</dbReference>